<evidence type="ECO:0000313" key="2">
    <source>
        <dbReference type="Proteomes" id="UP000241167"/>
    </source>
</evidence>
<sequence>MADLFAMSKTSAFGTGPSNQLPAQRAALREIRVCEKPDGAQQREACIARAYARRNAELAVAVLVSRPDVALPVLRQLDPGVAPMLEAVALWAAEPVDADWAAPQRAGTREKIAARLQPYMRALQTDENQSFGRSILADPGPEGVAVHSLDDLFVSDRHFAAFLNVLGPYLPELAAESLLSNDRRTLPCAAIVRHPALLHATGSVFGSTMDNFVFDADCEQTLPPAPALDRLADKLRARWPECDGTIRFAAYRDFETALRLARLGQSEHVQHHSADRRNGVTAAEIDAARIELGSYYQTYLGKSVAAAQTMARDAITSVLSSAHECGA</sequence>
<dbReference type="RefSeq" id="WP_106513615.1">
    <property type="nucleotide sequence ID" value="NZ_PXYI01000004.1"/>
</dbReference>
<reference evidence="1 2" key="1">
    <citation type="submission" date="2018-03" db="EMBL/GenBank/DDBJ databases">
        <title>The draft genome of Sphingosinicella sp. GL-C-18.</title>
        <authorList>
            <person name="Liu L."/>
            <person name="Li L."/>
            <person name="Liang L."/>
            <person name="Zhang X."/>
            <person name="Wang T."/>
        </authorList>
    </citation>
    <scope>NUCLEOTIDE SEQUENCE [LARGE SCALE GENOMIC DNA]</scope>
    <source>
        <strain evidence="1 2">GL-C-18</strain>
    </source>
</reference>
<gene>
    <name evidence="1" type="ORF">C7I55_14130</name>
</gene>
<evidence type="ECO:0000313" key="1">
    <source>
        <dbReference type="EMBL" id="PSJ39720.1"/>
    </source>
</evidence>
<dbReference type="EMBL" id="PXYI01000004">
    <property type="protein sequence ID" value="PSJ39720.1"/>
    <property type="molecule type" value="Genomic_DNA"/>
</dbReference>
<proteinExistence type="predicted"/>
<keyword evidence="2" id="KW-1185">Reference proteome</keyword>
<dbReference type="AlphaFoldDB" id="A0A2P7QP42"/>
<comment type="caution">
    <text evidence="1">The sequence shown here is derived from an EMBL/GenBank/DDBJ whole genome shotgun (WGS) entry which is preliminary data.</text>
</comment>
<accession>A0A2P7QP42</accession>
<dbReference type="Proteomes" id="UP000241167">
    <property type="component" value="Unassembled WGS sequence"/>
</dbReference>
<organism evidence="1 2">
    <name type="scientific">Allosphingosinicella deserti</name>
    <dbReference type="NCBI Taxonomy" id="2116704"/>
    <lineage>
        <taxon>Bacteria</taxon>
        <taxon>Pseudomonadati</taxon>
        <taxon>Pseudomonadota</taxon>
        <taxon>Alphaproteobacteria</taxon>
        <taxon>Sphingomonadales</taxon>
        <taxon>Sphingomonadaceae</taxon>
        <taxon>Allosphingosinicella</taxon>
    </lineage>
</organism>
<dbReference type="OrthoDB" id="122332at2"/>
<protein>
    <submittedName>
        <fullName evidence="1">Uncharacterized protein</fullName>
    </submittedName>
</protein>
<name>A0A2P7QP42_9SPHN</name>